<proteinExistence type="predicted"/>
<evidence type="ECO:0000313" key="2">
    <source>
        <dbReference type="Proteomes" id="UP001500418"/>
    </source>
</evidence>
<dbReference type="Proteomes" id="UP001500418">
    <property type="component" value="Unassembled WGS sequence"/>
</dbReference>
<gene>
    <name evidence="1" type="ORF">GCM10009575_097370</name>
</gene>
<keyword evidence="2" id="KW-1185">Reference proteome</keyword>
<evidence type="ECO:0000313" key="1">
    <source>
        <dbReference type="EMBL" id="GAA0962329.1"/>
    </source>
</evidence>
<evidence type="ECO:0008006" key="3">
    <source>
        <dbReference type="Google" id="ProtNLM"/>
    </source>
</evidence>
<protein>
    <recommendedName>
        <fullName evidence="3">Transposase IS701-like DDE domain-containing protein</fullName>
    </recommendedName>
</protein>
<reference evidence="1 2" key="1">
    <citation type="journal article" date="2019" name="Int. J. Syst. Evol. Microbiol.">
        <title>The Global Catalogue of Microorganisms (GCM) 10K type strain sequencing project: providing services to taxonomists for standard genome sequencing and annotation.</title>
        <authorList>
            <consortium name="The Broad Institute Genomics Platform"/>
            <consortium name="The Broad Institute Genome Sequencing Center for Infectious Disease"/>
            <person name="Wu L."/>
            <person name="Ma J."/>
        </authorList>
    </citation>
    <scope>NUCLEOTIDE SEQUENCE [LARGE SCALE GENOMIC DNA]</scope>
    <source>
        <strain evidence="1 2">JCM 11444</strain>
    </source>
</reference>
<comment type="caution">
    <text evidence="1">The sequence shown here is derived from an EMBL/GenBank/DDBJ whole genome shotgun (WGS) entry which is preliminary data.</text>
</comment>
<sequence>MPLREVFEVSTHTHRSPVGVLVGPVCRHGPLAQIAVGFGISVGTAHAYVTAVVPPGTRPAACPAGDRP</sequence>
<accession>A0ABN1RRQ8</accession>
<dbReference type="EMBL" id="BAAAID010000152">
    <property type="protein sequence ID" value="GAA0962329.1"/>
    <property type="molecule type" value="Genomic_DNA"/>
</dbReference>
<organism evidence="1 2">
    <name type="scientific">Streptomyces rhizosphaericus</name>
    <dbReference type="NCBI Taxonomy" id="114699"/>
    <lineage>
        <taxon>Bacteria</taxon>
        <taxon>Bacillati</taxon>
        <taxon>Actinomycetota</taxon>
        <taxon>Actinomycetes</taxon>
        <taxon>Kitasatosporales</taxon>
        <taxon>Streptomycetaceae</taxon>
        <taxon>Streptomyces</taxon>
        <taxon>Streptomyces violaceusniger group</taxon>
    </lineage>
</organism>
<name>A0ABN1RRQ8_9ACTN</name>